<dbReference type="RefSeq" id="WP_413778601.1">
    <property type="nucleotide sequence ID" value="NZ_JAUOZS010000001.1"/>
</dbReference>
<evidence type="ECO:0000313" key="2">
    <source>
        <dbReference type="Proteomes" id="UP001254848"/>
    </source>
</evidence>
<organism evidence="1 2">
    <name type="scientific">Anaeroselena agilis</name>
    <dbReference type="NCBI Taxonomy" id="3063788"/>
    <lineage>
        <taxon>Bacteria</taxon>
        <taxon>Bacillati</taxon>
        <taxon>Bacillota</taxon>
        <taxon>Negativicutes</taxon>
        <taxon>Acetonemataceae</taxon>
        <taxon>Anaeroselena</taxon>
    </lineage>
</organism>
<gene>
    <name evidence="1" type="ORF">Q4T40_02170</name>
</gene>
<comment type="caution">
    <text evidence="1">The sequence shown here is derived from an EMBL/GenBank/DDBJ whole genome shotgun (WGS) entry which is preliminary data.</text>
</comment>
<evidence type="ECO:0000313" key="1">
    <source>
        <dbReference type="EMBL" id="MDT8900041.1"/>
    </source>
</evidence>
<accession>A0ABU3NT97</accession>
<dbReference type="EMBL" id="JAUOZS010000001">
    <property type="protein sequence ID" value="MDT8900041.1"/>
    <property type="molecule type" value="Genomic_DNA"/>
</dbReference>
<name>A0ABU3NT97_9FIRM</name>
<sequence length="91" mass="10314">MSSKAIMQSITTEELPDILTAKHISEHLHISKRRVYELLQISPSIGGIKSFTFGRSVRARKDDYLKWLDVLNGNCQVIPTSFNSVTKSNHK</sequence>
<reference evidence="1 2" key="1">
    <citation type="submission" date="2023-07" db="EMBL/GenBank/DDBJ databases">
        <title>The novel representative of Negativicutes class, Anaeroselena agilis gen. nov. sp. nov.</title>
        <authorList>
            <person name="Prokofeva M.I."/>
            <person name="Elcheninov A.G."/>
            <person name="Klyukina A."/>
            <person name="Kublanov I.V."/>
            <person name="Frolov E.N."/>
            <person name="Podosokorskaya O.A."/>
        </authorList>
    </citation>
    <scope>NUCLEOTIDE SEQUENCE [LARGE SCALE GENOMIC DNA]</scope>
    <source>
        <strain evidence="1 2">4137-cl</strain>
    </source>
</reference>
<dbReference type="Proteomes" id="UP001254848">
    <property type="component" value="Unassembled WGS sequence"/>
</dbReference>
<protein>
    <submittedName>
        <fullName evidence="1">Helix-turn-helix domain-containing protein</fullName>
    </submittedName>
</protein>
<proteinExistence type="predicted"/>
<keyword evidence="2" id="KW-1185">Reference proteome</keyword>